<evidence type="ECO:0000259" key="7">
    <source>
        <dbReference type="PROSITE" id="PS50931"/>
    </source>
</evidence>
<dbReference type="Proteomes" id="UP001081071">
    <property type="component" value="Unassembled WGS sequence"/>
</dbReference>
<dbReference type="PROSITE" id="PS50931">
    <property type="entry name" value="HTH_LYSR"/>
    <property type="match status" value="1"/>
</dbReference>
<dbReference type="Gene3D" id="3.40.190.10">
    <property type="entry name" value="Periplasmic binding protein-like II"/>
    <property type="match status" value="2"/>
</dbReference>
<dbReference type="InterPro" id="IPR005119">
    <property type="entry name" value="LysR_subst-bd"/>
</dbReference>
<dbReference type="PANTHER" id="PTHR30346">
    <property type="entry name" value="TRANSCRIPTIONAL DUAL REGULATOR HCAR-RELATED"/>
    <property type="match status" value="1"/>
</dbReference>
<protein>
    <submittedName>
        <fullName evidence="8">LysR family transcriptional regulator</fullName>
    </submittedName>
</protein>
<keyword evidence="2" id="KW-0805">Transcription regulation</keyword>
<evidence type="ECO:0000256" key="1">
    <source>
        <dbReference type="ARBA" id="ARBA00009437"/>
    </source>
</evidence>
<dbReference type="Pfam" id="PF00126">
    <property type="entry name" value="HTH_1"/>
    <property type="match status" value="1"/>
</dbReference>
<dbReference type="SUPFAM" id="SSF53850">
    <property type="entry name" value="Periplasmic binding protein-like II"/>
    <property type="match status" value="1"/>
</dbReference>
<dbReference type="Gene3D" id="1.10.10.10">
    <property type="entry name" value="Winged helix-like DNA-binding domain superfamily/Winged helix DNA-binding domain"/>
    <property type="match status" value="1"/>
</dbReference>
<comment type="similarity">
    <text evidence="1">Belongs to the LysR transcriptional regulatory family.</text>
</comment>
<comment type="caution">
    <text evidence="8">The sequence shown here is derived from an EMBL/GenBank/DDBJ whole genome shotgun (WGS) entry which is preliminary data.</text>
</comment>
<accession>A0ABT4MEB7</accession>
<dbReference type="PRINTS" id="PR00039">
    <property type="entry name" value="HTHLYSR"/>
</dbReference>
<sequence length="320" mass="35214">MLAPVYTERLNLCLAAGDIEIRHLSMFHAVAQSRSFTRAAELLHITQPALSRSIAQLERRLGVRLLDRTTHGVQLTPSGIEFLPFCRNALLSFNEAIASIRGDATLRVGFTWSAALELTPLIIREFERLHPGVEVEPRKCDDSYAGVLDGRTHIAFLRGTQTHAALESIVLFEERRVAALHPTHPLATRLTLCLDDIRSDPLVVNTVSGVTTPDLWPDSVQTRATVRTHNLEEWLEAIALGRGIGVTAESTSRLYVHPGIKYIPLMDAETIPVAVAWPSARPHPLAKAFAQTSVRLARSRKTDRNSELSAPATALPCNPA</sequence>
<reference evidence="8" key="1">
    <citation type="submission" date="2022-12" db="EMBL/GenBank/DDBJ databases">
        <authorList>
            <person name="Krivoruchko A.V."/>
            <person name="Elkin A."/>
        </authorList>
    </citation>
    <scope>NUCLEOTIDE SEQUENCE</scope>
    <source>
        <strain evidence="8">IEGM 1391</strain>
    </source>
</reference>
<dbReference type="InterPro" id="IPR036388">
    <property type="entry name" value="WH-like_DNA-bd_sf"/>
</dbReference>
<dbReference type="RefSeq" id="WP_269604638.1">
    <property type="nucleotide sequence ID" value="NZ_JAPWIJ010000005.1"/>
</dbReference>
<name>A0ABT4MEB7_9NOCA</name>
<feature type="region of interest" description="Disordered" evidence="6">
    <location>
        <begin position="300"/>
        <end position="320"/>
    </location>
</feature>
<keyword evidence="5" id="KW-0804">Transcription</keyword>
<evidence type="ECO:0000256" key="2">
    <source>
        <dbReference type="ARBA" id="ARBA00023015"/>
    </source>
</evidence>
<proteinExistence type="inferred from homology"/>
<dbReference type="SUPFAM" id="SSF46785">
    <property type="entry name" value="Winged helix' DNA-binding domain"/>
    <property type="match status" value="1"/>
</dbReference>
<organism evidence="8 9">
    <name type="scientific">Rhodococcus ruber</name>
    <dbReference type="NCBI Taxonomy" id="1830"/>
    <lineage>
        <taxon>Bacteria</taxon>
        <taxon>Bacillati</taxon>
        <taxon>Actinomycetota</taxon>
        <taxon>Actinomycetes</taxon>
        <taxon>Mycobacteriales</taxon>
        <taxon>Nocardiaceae</taxon>
        <taxon>Rhodococcus</taxon>
    </lineage>
</organism>
<dbReference type="PANTHER" id="PTHR30346:SF0">
    <property type="entry name" value="HCA OPERON TRANSCRIPTIONAL ACTIVATOR HCAR"/>
    <property type="match status" value="1"/>
</dbReference>
<evidence type="ECO:0000256" key="5">
    <source>
        <dbReference type="ARBA" id="ARBA00023163"/>
    </source>
</evidence>
<evidence type="ECO:0000256" key="6">
    <source>
        <dbReference type="SAM" id="MobiDB-lite"/>
    </source>
</evidence>
<keyword evidence="9" id="KW-1185">Reference proteome</keyword>
<evidence type="ECO:0000313" key="9">
    <source>
        <dbReference type="Proteomes" id="UP001081071"/>
    </source>
</evidence>
<gene>
    <name evidence="8" type="ORF">O4220_12450</name>
</gene>
<feature type="domain" description="HTH lysR-type" evidence="7">
    <location>
        <begin position="19"/>
        <end position="76"/>
    </location>
</feature>
<evidence type="ECO:0000256" key="4">
    <source>
        <dbReference type="ARBA" id="ARBA00023159"/>
    </source>
</evidence>
<keyword evidence="3" id="KW-0238">DNA-binding</keyword>
<dbReference type="Pfam" id="PF03466">
    <property type="entry name" value="LysR_substrate"/>
    <property type="match status" value="1"/>
</dbReference>
<evidence type="ECO:0000313" key="8">
    <source>
        <dbReference type="EMBL" id="MCZ4519328.1"/>
    </source>
</evidence>
<keyword evidence="4" id="KW-0010">Activator</keyword>
<dbReference type="EMBL" id="JAPWIJ010000005">
    <property type="protein sequence ID" value="MCZ4519328.1"/>
    <property type="molecule type" value="Genomic_DNA"/>
</dbReference>
<evidence type="ECO:0000256" key="3">
    <source>
        <dbReference type="ARBA" id="ARBA00023125"/>
    </source>
</evidence>
<dbReference type="CDD" id="cd08414">
    <property type="entry name" value="PBP2_LTTR_aromatics_like"/>
    <property type="match status" value="1"/>
</dbReference>
<dbReference type="InterPro" id="IPR000847">
    <property type="entry name" value="LysR_HTH_N"/>
</dbReference>
<dbReference type="InterPro" id="IPR036390">
    <property type="entry name" value="WH_DNA-bd_sf"/>
</dbReference>